<name>J9E8A3_WUCBA</name>
<evidence type="ECO:0000313" key="2">
    <source>
        <dbReference type="Proteomes" id="UP000004810"/>
    </source>
</evidence>
<dbReference type="Proteomes" id="UP000004810">
    <property type="component" value="Unassembled WGS sequence"/>
</dbReference>
<feature type="non-terminal residue" evidence="1">
    <location>
        <position position="65"/>
    </location>
</feature>
<dbReference type="AlphaFoldDB" id="J9E8A3"/>
<gene>
    <name evidence="1" type="ORF">WUBG_15882</name>
</gene>
<evidence type="ECO:0000313" key="1">
    <source>
        <dbReference type="EMBL" id="EJW73212.1"/>
    </source>
</evidence>
<dbReference type="EMBL" id="ADBV01014506">
    <property type="protein sequence ID" value="EJW73212.1"/>
    <property type="molecule type" value="Genomic_DNA"/>
</dbReference>
<sequence>MDDEGQRAAATIESLSICRGASEQVFETPSLVDFQQSTDHDLRNNTNYDNNSEDAFIDMNDDILT</sequence>
<accession>J9E8A3</accession>
<organism evidence="1 2">
    <name type="scientific">Wuchereria bancrofti</name>
    <dbReference type="NCBI Taxonomy" id="6293"/>
    <lineage>
        <taxon>Eukaryota</taxon>
        <taxon>Metazoa</taxon>
        <taxon>Ecdysozoa</taxon>
        <taxon>Nematoda</taxon>
        <taxon>Chromadorea</taxon>
        <taxon>Rhabditida</taxon>
        <taxon>Spirurina</taxon>
        <taxon>Spiruromorpha</taxon>
        <taxon>Filarioidea</taxon>
        <taxon>Onchocercidae</taxon>
        <taxon>Wuchereria</taxon>
    </lineage>
</organism>
<proteinExistence type="predicted"/>
<protein>
    <submittedName>
        <fullName evidence="1">Uncharacterized protein</fullName>
    </submittedName>
</protein>
<reference evidence="2" key="1">
    <citation type="submission" date="2012-08" db="EMBL/GenBank/DDBJ databases">
        <title>The Genome Sequence of Wuchereria bancrofti.</title>
        <authorList>
            <person name="Nutman T.B."/>
            <person name="Fink D.L."/>
            <person name="Russ C."/>
            <person name="Young S."/>
            <person name="Zeng Q."/>
            <person name="Koehrsen M."/>
            <person name="Alvarado L."/>
            <person name="Berlin A."/>
            <person name="Chapman S.B."/>
            <person name="Chen Z."/>
            <person name="Freedman E."/>
            <person name="Gellesch M."/>
            <person name="Goldberg J."/>
            <person name="Griggs A."/>
            <person name="Gujja S."/>
            <person name="Heilman E.R."/>
            <person name="Heiman D."/>
            <person name="Hepburn T."/>
            <person name="Howarth C."/>
            <person name="Jen D."/>
            <person name="Larson L."/>
            <person name="Lewis B."/>
            <person name="Mehta T."/>
            <person name="Park D."/>
            <person name="Pearson M."/>
            <person name="Roberts A."/>
            <person name="Saif S."/>
            <person name="Shea T."/>
            <person name="Shenoy N."/>
            <person name="Sisk P."/>
            <person name="Stolte C."/>
            <person name="Sykes S."/>
            <person name="Walk T."/>
            <person name="White J."/>
            <person name="Yandava C."/>
            <person name="Haas B."/>
            <person name="Henn M.R."/>
            <person name="Nusbaum C."/>
            <person name="Birren B."/>
        </authorList>
    </citation>
    <scope>NUCLEOTIDE SEQUENCE [LARGE SCALE GENOMIC DNA]</scope>
    <source>
        <strain evidence="2">NA</strain>
    </source>
</reference>
<comment type="caution">
    <text evidence="1">The sequence shown here is derived from an EMBL/GenBank/DDBJ whole genome shotgun (WGS) entry which is preliminary data.</text>
</comment>